<sequence length="1032" mass="117348">MKHTSEAAFETAIESVLLANGYTRVDGKGFDRERALFPAETLGFIQATQAKAWEKLAALHGTQTGERVLESLCKWLDTHGTLATLRHGFKCFGRTLRVAFFRPAHGLNPELEARYQANRLGLTRQLHFSPRNEKSLDVVLSVNGLPIVTLELKNPLSGQTAANAIHQYRHDRDPREPIFVFTKRALVHFAVDTEEAHMATRLAGSSTIFLPFNRGMDGGAGNPPDREGRNYKTAYLWEEVLQRDSLLDLLARFLHLDVEDKVVWNEFGQPQAGPKDGLQGRWPQKTTDDGKKVCKESLIFPRYHQLQAVRQMVATAASEGVGHNYLVEHSAGSGKSNTIAWLAHRLSSLHNQRDERLFDSVVVITDRVVLDRQLQNTIYQFDHRQGVVQKIDEDSRQLAEALAAGVPIIITTLQKFPFVSGQLAKLSEERGEGGKNHLPTRKYAVIIDEAHSSQSGETATELKGVLGGTELRNKAQEMAKEEGEIELERLFHSMAKRGQQPNMSFFAFTATPKHKTLAIFGRNGEPFHRYTMRQAIEEGFIEDVLKNYVTYKTYYKLIKKAEDDPNVERKKAVKALARFMRLHPHNIGQKTEVMVEHFQHFTRHKIGCHAKAMVVTGSRLEAVRYKQEFDSYIKEKGYPIKTLVAFSGTVEDDKLPEQTYTEVEMNGGLKEKALPDTFAKPDFRLLLVAEKYQTGFDQPLLHTMYVDKRLAGIQAVQTLSRLNRTHPLKDDTFVLDFVNEPGEIQEAFRQYYEGSVMGEQVDPNRLYEVNAELDASGIYLHTEVIEFSNLFFAPKRRQSTGDHKMMNAVLDQAVTRFAELQNTAEEEAELWRGKVQAFRNLYSFLSQVIPYQDSDLEKLFTYLRYLALKLPKRKNGPGYQFDEEVELDYYRLQKISEGSISLNEGYAKPLDGPREVGSGMVREDHVALSRLIDLINQRFGGELNEADQLFFDQIAEAASLNESLQKAAEVNSLDKFQLVFRQVLESLFIERMEMNEELFTDYMGKPDLQELVSKWLGSQVYQRISAAKKAGH</sequence>
<dbReference type="Gene3D" id="3.90.1570.50">
    <property type="match status" value="1"/>
</dbReference>
<dbReference type="OrthoDB" id="9758243at2"/>
<organism evidence="2 3">
    <name type="scientific">Candidatus Competibacter denitrificans Run_A_D11</name>
    <dbReference type="NCBI Taxonomy" id="1400863"/>
    <lineage>
        <taxon>Bacteria</taxon>
        <taxon>Pseudomonadati</taxon>
        <taxon>Pseudomonadota</taxon>
        <taxon>Gammaproteobacteria</taxon>
        <taxon>Candidatus Competibacteraceae</taxon>
        <taxon>Candidatus Competibacter</taxon>
    </lineage>
</organism>
<dbReference type="PANTHER" id="PTHR42927:SF1">
    <property type="entry name" value="HELICASE SUPERFAMILY 1 AND 2 DOMAIN-CONTAINING PROTEIN"/>
    <property type="match status" value="1"/>
</dbReference>
<gene>
    <name evidence="2" type="ORF">BN873_350134</name>
</gene>
<evidence type="ECO:0000313" key="3">
    <source>
        <dbReference type="Proteomes" id="UP000035760"/>
    </source>
</evidence>
<dbReference type="SMART" id="SM00487">
    <property type="entry name" value="DEXDc"/>
    <property type="match status" value="1"/>
</dbReference>
<dbReference type="Pfam" id="PF18766">
    <property type="entry name" value="SWI2_SNF2"/>
    <property type="match status" value="1"/>
</dbReference>
<dbReference type="Pfam" id="PF22679">
    <property type="entry name" value="T1R_D3-like"/>
    <property type="match status" value="1"/>
</dbReference>
<dbReference type="RefSeq" id="WP_048673424.1">
    <property type="nucleotide sequence ID" value="NZ_CBTJ020000042.1"/>
</dbReference>
<dbReference type="InterPro" id="IPR027417">
    <property type="entry name" value="P-loop_NTPase"/>
</dbReference>
<comment type="caution">
    <text evidence="2">The sequence shown here is derived from an EMBL/GenBank/DDBJ whole genome shotgun (WGS) entry which is preliminary data.</text>
</comment>
<dbReference type="InterPro" id="IPR055180">
    <property type="entry name" value="HsdR_RecA-like_helicase_dom_2"/>
</dbReference>
<name>W6MDH6_9GAMM</name>
<dbReference type="EC" id="3.1.21.3" evidence="2"/>
<keyword evidence="2" id="KW-0378">Hydrolase</keyword>
<dbReference type="SUPFAM" id="SSF52540">
    <property type="entry name" value="P-loop containing nucleoside triphosphate hydrolases"/>
    <property type="match status" value="1"/>
</dbReference>
<keyword evidence="3" id="KW-1185">Reference proteome</keyword>
<reference evidence="2" key="1">
    <citation type="submission" date="2013-07" db="EMBL/GenBank/DDBJ databases">
        <authorList>
            <person name="McIlroy S."/>
        </authorList>
    </citation>
    <scope>NUCLEOTIDE SEQUENCE [LARGE SCALE GENOMIC DNA]</scope>
    <source>
        <strain evidence="2">Run_A_D11</strain>
    </source>
</reference>
<accession>W6MDH6</accession>
<dbReference type="EMBL" id="CBTJ020000042">
    <property type="protein sequence ID" value="CDI02878.1"/>
    <property type="molecule type" value="Genomic_DNA"/>
</dbReference>
<proteinExistence type="predicted"/>
<protein>
    <submittedName>
        <fullName evidence="2">Type I restriction-modification system (HsdR)</fullName>
        <ecNumber evidence="2">3.1.21.3</ecNumber>
    </submittedName>
</protein>
<feature type="domain" description="Helicase ATP-binding" evidence="1">
    <location>
        <begin position="297"/>
        <end position="544"/>
    </location>
</feature>
<dbReference type="PANTHER" id="PTHR42927">
    <property type="entry name" value="HELICASE SUPERFAMILY 1 AND 2 DOMAIN-CONTAINING PROTEIN"/>
    <property type="match status" value="1"/>
</dbReference>
<dbReference type="Pfam" id="PF04313">
    <property type="entry name" value="HSDR_N"/>
    <property type="match status" value="1"/>
</dbReference>
<dbReference type="GO" id="GO:0003677">
    <property type="term" value="F:DNA binding"/>
    <property type="evidence" value="ECO:0007669"/>
    <property type="project" value="UniProtKB-KW"/>
</dbReference>
<dbReference type="GO" id="GO:0009307">
    <property type="term" value="P:DNA restriction-modification system"/>
    <property type="evidence" value="ECO:0007669"/>
    <property type="project" value="UniProtKB-KW"/>
</dbReference>
<dbReference type="InterPro" id="IPR007409">
    <property type="entry name" value="Restrct_endonuc_type1_HsdR_N"/>
</dbReference>
<dbReference type="Gene3D" id="3.40.50.300">
    <property type="entry name" value="P-loop containing nucleotide triphosphate hydrolases"/>
    <property type="match status" value="2"/>
</dbReference>
<dbReference type="STRING" id="1400863.BN873_350134"/>
<dbReference type="GO" id="GO:0005524">
    <property type="term" value="F:ATP binding"/>
    <property type="evidence" value="ECO:0007669"/>
    <property type="project" value="UniProtKB-KW"/>
</dbReference>
<dbReference type="InterPro" id="IPR040980">
    <property type="entry name" value="SWI2_SNF2"/>
</dbReference>
<evidence type="ECO:0000259" key="1">
    <source>
        <dbReference type="SMART" id="SM00487"/>
    </source>
</evidence>
<dbReference type="InterPro" id="IPR014001">
    <property type="entry name" value="Helicase_ATP-bd"/>
</dbReference>
<dbReference type="GO" id="GO:0009035">
    <property type="term" value="F:type I site-specific deoxyribonuclease activity"/>
    <property type="evidence" value="ECO:0007669"/>
    <property type="project" value="UniProtKB-EC"/>
</dbReference>
<reference evidence="2" key="2">
    <citation type="submission" date="2014-03" db="EMBL/GenBank/DDBJ databases">
        <title>Candidatus Competibacter-lineage genomes retrieved from metagenomes reveal functional metabolic diversity.</title>
        <authorList>
            <person name="McIlroy S.J."/>
            <person name="Albertsen M."/>
            <person name="Andresen E.K."/>
            <person name="Saunders A.M."/>
            <person name="Kristiansen R."/>
            <person name="Stokholm-Bjerregaard M."/>
            <person name="Nielsen K.L."/>
            <person name="Nielsen P.H."/>
        </authorList>
    </citation>
    <scope>NUCLEOTIDE SEQUENCE</scope>
    <source>
        <strain evidence="2">Run_A_D11</strain>
    </source>
</reference>
<dbReference type="AlphaFoldDB" id="W6MDH6"/>
<evidence type="ECO:0000313" key="2">
    <source>
        <dbReference type="EMBL" id="CDI02878.1"/>
    </source>
</evidence>
<dbReference type="Proteomes" id="UP000035760">
    <property type="component" value="Unassembled WGS sequence"/>
</dbReference>